<proteinExistence type="predicted"/>
<keyword evidence="2" id="KW-1185">Reference proteome</keyword>
<sequence length="273" mass="29163">MRLTLATEPAYPDRPNEDFIGATPDAVVLLDGAGTPADLESGCSHGVAWYSHTLGSTLLAGVTQSADSLTTILAAGIKATASMHDFCCDLSHPGSPSATVVMLRRSADTLDWLVLADSVLVLDILDADPMVICDEREALTGNRYRDPMNAATGGSPEHLLALSHYIEAMRAHRNVDGGFWVAAVDPLAAEQALTGTVPVDRVRAVAVLSDGASRLVDRFGLATWRQALDLLDHDGPAELIRQVREAERSDLDGSRWTRGKIFDDATAAYGRIT</sequence>
<name>A0ABV5TC40_9ACTN</name>
<dbReference type="RefSeq" id="WP_344749628.1">
    <property type="nucleotide sequence ID" value="NZ_BAAAWW010000203.1"/>
</dbReference>
<comment type="caution">
    <text evidence="1">The sequence shown here is derived from an EMBL/GenBank/DDBJ whole genome shotgun (WGS) entry which is preliminary data.</text>
</comment>
<accession>A0ABV5TC40</accession>
<organism evidence="1 2">
    <name type="scientific">Streptosporangium vulgare</name>
    <dbReference type="NCBI Taxonomy" id="46190"/>
    <lineage>
        <taxon>Bacteria</taxon>
        <taxon>Bacillati</taxon>
        <taxon>Actinomycetota</taxon>
        <taxon>Actinomycetes</taxon>
        <taxon>Streptosporangiales</taxon>
        <taxon>Streptosporangiaceae</taxon>
        <taxon>Streptosporangium</taxon>
    </lineage>
</organism>
<evidence type="ECO:0000313" key="1">
    <source>
        <dbReference type="EMBL" id="MFB9676655.1"/>
    </source>
</evidence>
<evidence type="ECO:0000313" key="2">
    <source>
        <dbReference type="Proteomes" id="UP001589610"/>
    </source>
</evidence>
<dbReference type="EMBL" id="JBHMBS010000006">
    <property type="protein sequence ID" value="MFB9676655.1"/>
    <property type="molecule type" value="Genomic_DNA"/>
</dbReference>
<reference evidence="1 2" key="1">
    <citation type="submission" date="2024-09" db="EMBL/GenBank/DDBJ databases">
        <authorList>
            <person name="Sun Q."/>
            <person name="Mori K."/>
        </authorList>
    </citation>
    <scope>NUCLEOTIDE SEQUENCE [LARGE SCALE GENOMIC DNA]</scope>
    <source>
        <strain evidence="1 2">JCM 3028</strain>
    </source>
</reference>
<dbReference type="Proteomes" id="UP001589610">
    <property type="component" value="Unassembled WGS sequence"/>
</dbReference>
<gene>
    <name evidence="1" type="ORF">ACFFRH_14280</name>
</gene>
<protein>
    <submittedName>
        <fullName evidence="1">Integrase</fullName>
    </submittedName>
</protein>